<dbReference type="Proteomes" id="UP001595645">
    <property type="component" value="Unassembled WGS sequence"/>
</dbReference>
<proteinExistence type="predicted"/>
<gene>
    <name evidence="3" type="ORF">ACFOSH_35155</name>
</gene>
<dbReference type="Gene3D" id="3.40.710.10">
    <property type="entry name" value="DD-peptidase/beta-lactamase superfamily"/>
    <property type="match status" value="1"/>
</dbReference>
<feature type="signal peptide" evidence="1">
    <location>
        <begin position="1"/>
        <end position="24"/>
    </location>
</feature>
<feature type="chain" id="PRO_5047067008" evidence="1">
    <location>
        <begin position="25"/>
        <end position="182"/>
    </location>
</feature>
<name>A0ABV7P8C6_9PSEU</name>
<feature type="domain" description="Beta-lactamase-related" evidence="2">
    <location>
        <begin position="34"/>
        <end position="149"/>
    </location>
</feature>
<dbReference type="RefSeq" id="WP_378244436.1">
    <property type="nucleotide sequence ID" value="NZ_JBHRWK010000070.1"/>
</dbReference>
<evidence type="ECO:0000256" key="1">
    <source>
        <dbReference type="SAM" id="SignalP"/>
    </source>
</evidence>
<dbReference type="PANTHER" id="PTHR43283">
    <property type="entry name" value="BETA-LACTAMASE-RELATED"/>
    <property type="match status" value="1"/>
</dbReference>
<sequence length="182" mass="18562">MFRIAATAALLTLTTVLAAPAAQAATPASAAGVFDEIIPRSLAEHHIPGAAVVVVEGGKTVFSAGYGVASVDTQAKVDPERTGFLINSVGKSIAATAAMQLVEQGKLALDADVNTYLKSFKIPETYPGRPVTLFSLLTHTAGFRADHLHGGFDVLAGLPRGGRLLSPGGIALSGLMTAVTSP</sequence>
<evidence type="ECO:0000313" key="3">
    <source>
        <dbReference type="EMBL" id="MFC3454701.1"/>
    </source>
</evidence>
<keyword evidence="1" id="KW-0732">Signal</keyword>
<dbReference type="EMBL" id="JBHRWK010000070">
    <property type="protein sequence ID" value="MFC3454701.1"/>
    <property type="molecule type" value="Genomic_DNA"/>
</dbReference>
<evidence type="ECO:0000313" key="4">
    <source>
        <dbReference type="Proteomes" id="UP001595645"/>
    </source>
</evidence>
<protein>
    <submittedName>
        <fullName evidence="3">Serine hydrolase domain-containing protein</fullName>
        <ecNumber evidence="3">3.-.-.-</ecNumber>
    </submittedName>
</protein>
<dbReference type="Pfam" id="PF00144">
    <property type="entry name" value="Beta-lactamase"/>
    <property type="match status" value="1"/>
</dbReference>
<comment type="caution">
    <text evidence="3">The sequence shown here is derived from an EMBL/GenBank/DDBJ whole genome shotgun (WGS) entry which is preliminary data.</text>
</comment>
<dbReference type="SUPFAM" id="SSF56601">
    <property type="entry name" value="beta-lactamase/transpeptidase-like"/>
    <property type="match status" value="1"/>
</dbReference>
<keyword evidence="4" id="KW-1185">Reference proteome</keyword>
<dbReference type="InterPro" id="IPR012338">
    <property type="entry name" value="Beta-lactam/transpept-like"/>
</dbReference>
<accession>A0ABV7P8C6</accession>
<keyword evidence="3" id="KW-0378">Hydrolase</keyword>
<dbReference type="GO" id="GO:0016787">
    <property type="term" value="F:hydrolase activity"/>
    <property type="evidence" value="ECO:0007669"/>
    <property type="project" value="UniProtKB-KW"/>
</dbReference>
<dbReference type="EC" id="3.-.-.-" evidence="3"/>
<organism evidence="3 4">
    <name type="scientific">Amycolatopsis speibonae</name>
    <dbReference type="NCBI Taxonomy" id="1450224"/>
    <lineage>
        <taxon>Bacteria</taxon>
        <taxon>Bacillati</taxon>
        <taxon>Actinomycetota</taxon>
        <taxon>Actinomycetes</taxon>
        <taxon>Pseudonocardiales</taxon>
        <taxon>Pseudonocardiaceae</taxon>
        <taxon>Amycolatopsis</taxon>
    </lineage>
</organism>
<dbReference type="InterPro" id="IPR001466">
    <property type="entry name" value="Beta-lactam-related"/>
</dbReference>
<reference evidence="4" key="1">
    <citation type="journal article" date="2019" name="Int. J. Syst. Evol. Microbiol.">
        <title>The Global Catalogue of Microorganisms (GCM) 10K type strain sequencing project: providing services to taxonomists for standard genome sequencing and annotation.</title>
        <authorList>
            <consortium name="The Broad Institute Genomics Platform"/>
            <consortium name="The Broad Institute Genome Sequencing Center for Infectious Disease"/>
            <person name="Wu L."/>
            <person name="Ma J."/>
        </authorList>
    </citation>
    <scope>NUCLEOTIDE SEQUENCE [LARGE SCALE GENOMIC DNA]</scope>
    <source>
        <strain evidence="4">CGMCC 4.7676</strain>
    </source>
</reference>
<evidence type="ECO:0000259" key="2">
    <source>
        <dbReference type="Pfam" id="PF00144"/>
    </source>
</evidence>
<dbReference type="InterPro" id="IPR050789">
    <property type="entry name" value="Diverse_Enzym_Activities"/>
</dbReference>